<dbReference type="Proteomes" id="UP001141552">
    <property type="component" value="Unassembled WGS sequence"/>
</dbReference>
<dbReference type="PROSITE" id="PS50089">
    <property type="entry name" value="ZF_RING_2"/>
    <property type="match status" value="1"/>
</dbReference>
<dbReference type="PANTHER" id="PTHR45676:SF179">
    <property type="entry name" value="RING-TYPE E3 UBIQUITIN TRANSFERASE"/>
    <property type="match status" value="1"/>
</dbReference>
<dbReference type="Gene3D" id="3.30.40.10">
    <property type="entry name" value="Zinc/RING finger domain, C3HC4 (zinc finger)"/>
    <property type="match status" value="1"/>
</dbReference>
<dbReference type="SUPFAM" id="SSF57850">
    <property type="entry name" value="RING/U-box"/>
    <property type="match status" value="1"/>
</dbReference>
<sequence length="133" mass="15369">MGICNKLLVLYWGKKRNHHHHHLSSFTFRASGGQNPCKKKTTTTTNIISSFNDPYCAVCLEEVRDGEKVRKLPKCNHCFHVGCIDAWFLARHSTCPLCRHQVFILPPPQNLQPPTLFSYSLSFLLFFFRKFGD</sequence>
<dbReference type="InterPro" id="IPR013083">
    <property type="entry name" value="Znf_RING/FYVE/PHD"/>
</dbReference>
<protein>
    <recommendedName>
        <fullName evidence="2">RING-type domain-containing protein</fullName>
    </recommendedName>
</protein>
<gene>
    <name evidence="3" type="ORF">Tsubulata_023368</name>
</gene>
<dbReference type="PANTHER" id="PTHR45676">
    <property type="entry name" value="RING-H2 FINGER PROTEIN ATL51-RELATED"/>
    <property type="match status" value="1"/>
</dbReference>
<reference evidence="3" key="1">
    <citation type="submission" date="2022-02" db="EMBL/GenBank/DDBJ databases">
        <authorList>
            <person name="Henning P.M."/>
            <person name="McCubbin A.G."/>
            <person name="Shore J.S."/>
        </authorList>
    </citation>
    <scope>NUCLEOTIDE SEQUENCE</scope>
    <source>
        <strain evidence="3">F60SS</strain>
        <tissue evidence="3">Leaves</tissue>
    </source>
</reference>
<keyword evidence="1" id="KW-0862">Zinc</keyword>
<dbReference type="GO" id="GO:0016567">
    <property type="term" value="P:protein ubiquitination"/>
    <property type="evidence" value="ECO:0007669"/>
    <property type="project" value="TreeGrafter"/>
</dbReference>
<dbReference type="EMBL" id="JAKUCV010006794">
    <property type="protein sequence ID" value="KAJ4825853.1"/>
    <property type="molecule type" value="Genomic_DNA"/>
</dbReference>
<dbReference type="GO" id="GO:0008270">
    <property type="term" value="F:zinc ion binding"/>
    <property type="evidence" value="ECO:0007669"/>
    <property type="project" value="UniProtKB-KW"/>
</dbReference>
<name>A0A9Q0J2D8_9ROSI</name>
<evidence type="ECO:0000259" key="2">
    <source>
        <dbReference type="PROSITE" id="PS50089"/>
    </source>
</evidence>
<accession>A0A9Q0J2D8</accession>
<evidence type="ECO:0000256" key="1">
    <source>
        <dbReference type="PROSITE-ProRule" id="PRU00175"/>
    </source>
</evidence>
<reference evidence="3" key="2">
    <citation type="journal article" date="2023" name="Plants (Basel)">
        <title>Annotation of the Turnera subulata (Passifloraceae) Draft Genome Reveals the S-Locus Evolved after the Divergence of Turneroideae from Passifloroideae in a Stepwise Manner.</title>
        <authorList>
            <person name="Henning P.M."/>
            <person name="Roalson E.H."/>
            <person name="Mir W."/>
            <person name="McCubbin A.G."/>
            <person name="Shore J.S."/>
        </authorList>
    </citation>
    <scope>NUCLEOTIDE SEQUENCE</scope>
    <source>
        <strain evidence="3">F60SS</strain>
    </source>
</reference>
<dbReference type="AlphaFoldDB" id="A0A9Q0J2D8"/>
<keyword evidence="1" id="KW-0479">Metal-binding</keyword>
<evidence type="ECO:0000313" key="4">
    <source>
        <dbReference type="Proteomes" id="UP001141552"/>
    </source>
</evidence>
<feature type="domain" description="RING-type" evidence="2">
    <location>
        <begin position="56"/>
        <end position="99"/>
    </location>
</feature>
<keyword evidence="1" id="KW-0863">Zinc-finger</keyword>
<dbReference type="Pfam" id="PF13639">
    <property type="entry name" value="zf-RING_2"/>
    <property type="match status" value="1"/>
</dbReference>
<dbReference type="OrthoDB" id="842550at2759"/>
<dbReference type="SMART" id="SM00184">
    <property type="entry name" value="RING"/>
    <property type="match status" value="1"/>
</dbReference>
<evidence type="ECO:0000313" key="3">
    <source>
        <dbReference type="EMBL" id="KAJ4825853.1"/>
    </source>
</evidence>
<keyword evidence="4" id="KW-1185">Reference proteome</keyword>
<dbReference type="InterPro" id="IPR001841">
    <property type="entry name" value="Znf_RING"/>
</dbReference>
<organism evidence="3 4">
    <name type="scientific">Turnera subulata</name>
    <dbReference type="NCBI Taxonomy" id="218843"/>
    <lineage>
        <taxon>Eukaryota</taxon>
        <taxon>Viridiplantae</taxon>
        <taxon>Streptophyta</taxon>
        <taxon>Embryophyta</taxon>
        <taxon>Tracheophyta</taxon>
        <taxon>Spermatophyta</taxon>
        <taxon>Magnoliopsida</taxon>
        <taxon>eudicotyledons</taxon>
        <taxon>Gunneridae</taxon>
        <taxon>Pentapetalae</taxon>
        <taxon>rosids</taxon>
        <taxon>fabids</taxon>
        <taxon>Malpighiales</taxon>
        <taxon>Passifloraceae</taxon>
        <taxon>Turnera</taxon>
    </lineage>
</organism>
<comment type="caution">
    <text evidence="3">The sequence shown here is derived from an EMBL/GenBank/DDBJ whole genome shotgun (WGS) entry which is preliminary data.</text>
</comment>
<proteinExistence type="predicted"/>